<dbReference type="AlphaFoldDB" id="A0A812HZS6"/>
<reference evidence="1" key="1">
    <citation type="submission" date="2021-02" db="EMBL/GenBank/DDBJ databases">
        <authorList>
            <person name="Dougan E. K."/>
            <person name="Rhodes N."/>
            <person name="Thang M."/>
            <person name="Chan C."/>
        </authorList>
    </citation>
    <scope>NUCLEOTIDE SEQUENCE</scope>
</reference>
<accession>A0A812HZS6</accession>
<organism evidence="1 2">
    <name type="scientific">Symbiodinium natans</name>
    <dbReference type="NCBI Taxonomy" id="878477"/>
    <lineage>
        <taxon>Eukaryota</taxon>
        <taxon>Sar</taxon>
        <taxon>Alveolata</taxon>
        <taxon>Dinophyceae</taxon>
        <taxon>Suessiales</taxon>
        <taxon>Symbiodiniaceae</taxon>
        <taxon>Symbiodinium</taxon>
    </lineage>
</organism>
<evidence type="ECO:0000313" key="2">
    <source>
        <dbReference type="Proteomes" id="UP000604046"/>
    </source>
</evidence>
<keyword evidence="2" id="KW-1185">Reference proteome</keyword>
<name>A0A812HZS6_9DINO</name>
<protein>
    <submittedName>
        <fullName evidence="1">Uncharacterized protein</fullName>
    </submittedName>
</protein>
<proteinExistence type="predicted"/>
<evidence type="ECO:0000313" key="1">
    <source>
        <dbReference type="EMBL" id="CAE6965582.1"/>
    </source>
</evidence>
<comment type="caution">
    <text evidence="1">The sequence shown here is derived from an EMBL/GenBank/DDBJ whole genome shotgun (WGS) entry which is preliminary data.</text>
</comment>
<dbReference type="Proteomes" id="UP000604046">
    <property type="component" value="Unassembled WGS sequence"/>
</dbReference>
<gene>
    <name evidence="1" type="ORF">SNAT2548_LOCUS2159</name>
</gene>
<sequence length="121" mass="13821">MHLEVEVNQAMNKLIFSLTLNLRADASTSCSTVAYLDWVPSYFRSSSNRQVLHELRQEDADACWCLACRCWASTRPSTSQCCELRLRSEEGQQSWALSAPEAEAFRNLVDHRRNSLRPVAQ</sequence>
<dbReference type="EMBL" id="CAJNDS010000120">
    <property type="protein sequence ID" value="CAE6965582.1"/>
    <property type="molecule type" value="Genomic_DNA"/>
</dbReference>
<dbReference type="OrthoDB" id="415806at2759"/>